<evidence type="ECO:0000313" key="5">
    <source>
        <dbReference type="EMBL" id="KGE71938.1"/>
    </source>
</evidence>
<feature type="domain" description="PDZ" evidence="4">
    <location>
        <begin position="65"/>
        <end position="123"/>
    </location>
</feature>
<dbReference type="PANTHER" id="PTHR22939:SF129">
    <property type="entry name" value="SERINE PROTEASE HTRA2, MITOCHONDRIAL"/>
    <property type="match status" value="1"/>
</dbReference>
<dbReference type="SMART" id="SM00228">
    <property type="entry name" value="PDZ"/>
    <property type="match status" value="2"/>
</dbReference>
<dbReference type="Proteomes" id="UP000029692">
    <property type="component" value="Unassembled WGS sequence"/>
</dbReference>
<evidence type="ECO:0000256" key="2">
    <source>
        <dbReference type="SAM" id="MobiDB-lite"/>
    </source>
</evidence>
<dbReference type="AlphaFoldDB" id="A0A098QX10"/>
<gene>
    <name evidence="5" type="ORF">DC28_09070</name>
</gene>
<evidence type="ECO:0000313" key="6">
    <source>
        <dbReference type="Proteomes" id="UP000029692"/>
    </source>
</evidence>
<dbReference type="InterPro" id="IPR041489">
    <property type="entry name" value="PDZ_6"/>
</dbReference>
<dbReference type="Pfam" id="PF17820">
    <property type="entry name" value="PDZ_6"/>
    <property type="match status" value="1"/>
</dbReference>
<keyword evidence="3" id="KW-0732">Signal</keyword>
<comment type="similarity">
    <text evidence="1">Belongs to the peptidase S1C family.</text>
</comment>
<dbReference type="PANTHER" id="PTHR22939">
    <property type="entry name" value="SERINE PROTEASE FAMILY S1C HTRA-RELATED"/>
    <property type="match status" value="1"/>
</dbReference>
<keyword evidence="6" id="KW-1185">Reference proteome</keyword>
<evidence type="ECO:0000256" key="3">
    <source>
        <dbReference type="SAM" id="SignalP"/>
    </source>
</evidence>
<evidence type="ECO:0000259" key="4">
    <source>
        <dbReference type="PROSITE" id="PS50106"/>
    </source>
</evidence>
<proteinExistence type="inferred from homology"/>
<protein>
    <recommendedName>
        <fullName evidence="4">PDZ domain-containing protein</fullName>
    </recommendedName>
</protein>
<evidence type="ECO:0000256" key="1">
    <source>
        <dbReference type="ARBA" id="ARBA00010541"/>
    </source>
</evidence>
<dbReference type="PROSITE" id="PS50106">
    <property type="entry name" value="PDZ"/>
    <property type="match status" value="1"/>
</dbReference>
<organism evidence="5 6">
    <name type="scientific">Spirochaeta lutea</name>
    <dbReference type="NCBI Taxonomy" id="1480694"/>
    <lineage>
        <taxon>Bacteria</taxon>
        <taxon>Pseudomonadati</taxon>
        <taxon>Spirochaetota</taxon>
        <taxon>Spirochaetia</taxon>
        <taxon>Spirochaetales</taxon>
        <taxon>Spirochaetaceae</taxon>
        <taxon>Spirochaeta</taxon>
    </lineage>
</organism>
<name>A0A098QX10_9SPIO</name>
<dbReference type="Pfam" id="PF13180">
    <property type="entry name" value="PDZ_2"/>
    <property type="match status" value="1"/>
</dbReference>
<dbReference type="GO" id="GO:0004252">
    <property type="term" value="F:serine-type endopeptidase activity"/>
    <property type="evidence" value="ECO:0007669"/>
    <property type="project" value="TreeGrafter"/>
</dbReference>
<dbReference type="InterPro" id="IPR036034">
    <property type="entry name" value="PDZ_sf"/>
</dbReference>
<dbReference type="SUPFAM" id="SSF50156">
    <property type="entry name" value="PDZ domain-like"/>
    <property type="match status" value="2"/>
</dbReference>
<dbReference type="CDD" id="cd06779">
    <property type="entry name" value="cpPDZ_Deg_HtrA-like"/>
    <property type="match status" value="1"/>
</dbReference>
<reference evidence="5 6" key="1">
    <citation type="submission" date="2014-05" db="EMBL/GenBank/DDBJ databases">
        <title>De novo Genome Sequence of Spirocheata sp.</title>
        <authorList>
            <person name="Shivani Y."/>
            <person name="Subhash Y."/>
            <person name="Tushar L."/>
            <person name="Sasikala C."/>
            <person name="Ramana C.V."/>
        </authorList>
    </citation>
    <scope>NUCLEOTIDE SEQUENCE [LARGE SCALE GENOMIC DNA]</scope>
    <source>
        <strain evidence="5 6">JC230</strain>
    </source>
</reference>
<dbReference type="GO" id="GO:0006508">
    <property type="term" value="P:proteolysis"/>
    <property type="evidence" value="ECO:0007669"/>
    <property type="project" value="TreeGrafter"/>
</dbReference>
<comment type="caution">
    <text evidence="5">The sequence shown here is derived from an EMBL/GenBank/DDBJ whole genome shotgun (WGS) entry which is preliminary data.</text>
</comment>
<dbReference type="EMBL" id="JNUP01000064">
    <property type="protein sequence ID" value="KGE71938.1"/>
    <property type="molecule type" value="Genomic_DNA"/>
</dbReference>
<dbReference type="Gene3D" id="2.30.42.10">
    <property type="match status" value="2"/>
</dbReference>
<sequence length="298" mass="31487">MALLMVLSLLIAGIGFAGGTDEQGAVQPVQYRGNGFFPGMGGYHGSMGQQGLWQNQDLELVEYEGVLITGIIQDTPAHQAGLQRGDIILSIQGTAVNSRQDIDQALADLEAGQTVALEIKRGTASLTKNLTIETRLFRPYIGILTQNSQPGMFGRMFFGDEVVPWDGSAAGTLGAVIVAVQPDSPAQKAGLTPGMLISEINGEPLASADVAGIISELEPGDSVSLTVQSLLQSSDSQEITVTLGSEDGHPYLGIQYHPFPNLGMSRAFGNARTGPMGFFQERGFGTPDTPRGPSRGRR</sequence>
<feature type="chain" id="PRO_5001938653" description="PDZ domain-containing protein" evidence="3">
    <location>
        <begin position="18"/>
        <end position="298"/>
    </location>
</feature>
<accession>A0A098QX10</accession>
<dbReference type="STRING" id="1480694.DC28_09070"/>
<dbReference type="InterPro" id="IPR001478">
    <property type="entry name" value="PDZ"/>
</dbReference>
<feature type="region of interest" description="Disordered" evidence="2">
    <location>
        <begin position="277"/>
        <end position="298"/>
    </location>
</feature>
<feature type="signal peptide" evidence="3">
    <location>
        <begin position="1"/>
        <end position="17"/>
    </location>
</feature>
<dbReference type="eggNOG" id="COG0265">
    <property type="taxonomic scope" value="Bacteria"/>
</dbReference>